<dbReference type="Proteomes" id="UP000326924">
    <property type="component" value="Unassembled WGS sequence"/>
</dbReference>
<keyword evidence="3" id="KW-1185">Reference proteome</keyword>
<feature type="region of interest" description="Disordered" evidence="1">
    <location>
        <begin position="29"/>
        <end position="48"/>
    </location>
</feature>
<proteinExistence type="predicted"/>
<feature type="compositionally biased region" description="Low complexity" evidence="1">
    <location>
        <begin position="184"/>
        <end position="193"/>
    </location>
</feature>
<comment type="caution">
    <text evidence="2">The sequence shown here is derived from an EMBL/GenBank/DDBJ whole genome shotgun (WGS) entry which is preliminary data.</text>
</comment>
<accession>A0A5J5FC24</accession>
<feature type="compositionally biased region" description="Basic and acidic residues" evidence="1">
    <location>
        <begin position="234"/>
        <end position="252"/>
    </location>
</feature>
<dbReference type="InParanoid" id="A0A5J5FC24"/>
<feature type="region of interest" description="Disordered" evidence="1">
    <location>
        <begin position="169"/>
        <end position="294"/>
    </location>
</feature>
<organism evidence="2 3">
    <name type="scientific">Sphaerosporella brunnea</name>
    <dbReference type="NCBI Taxonomy" id="1250544"/>
    <lineage>
        <taxon>Eukaryota</taxon>
        <taxon>Fungi</taxon>
        <taxon>Dikarya</taxon>
        <taxon>Ascomycota</taxon>
        <taxon>Pezizomycotina</taxon>
        <taxon>Pezizomycetes</taxon>
        <taxon>Pezizales</taxon>
        <taxon>Pyronemataceae</taxon>
        <taxon>Sphaerosporella</taxon>
    </lineage>
</organism>
<sequence>MRPFDRPPLRLAIPTGPYDLLGTGNVGSLKDAIHPDNPPPAPTDARFPPLQVNGLEPYLFSASLSDAEDIEDDDLEKIGISLLSPSKLACLSKLAGESFGASPTGKSIEAGHSMTSIPDGFGLFLSGLVRPSSSEVSGDRDLLNPSVPATAMGNARNPFDGALLGKVQVGHDSSHNTSGANPFMMSTSTPSPSHSNAPDPAQKTQKRRADDLAAFEPPSPHASRPTKLPPSKKPPGDDHRTQTPDCMTKADRSFTLPCPKGPSRHSTAGTPPPLKRQPLAQFSWNPTNGRMVGQRPPRLVKLEACFEQIPATRPSGLATYQRPAYTPIPGLGSTSKEPTSSDTMVEDVKQCKYLRNIAVALLDDGDRTRFGGGVVGV</sequence>
<protein>
    <submittedName>
        <fullName evidence="2">Uncharacterized protein</fullName>
    </submittedName>
</protein>
<evidence type="ECO:0000313" key="2">
    <source>
        <dbReference type="EMBL" id="KAA8915032.1"/>
    </source>
</evidence>
<gene>
    <name evidence="2" type="ORF">FN846DRAFT_983403</name>
</gene>
<evidence type="ECO:0000313" key="3">
    <source>
        <dbReference type="Proteomes" id="UP000326924"/>
    </source>
</evidence>
<dbReference type="AlphaFoldDB" id="A0A5J5FC24"/>
<dbReference type="EMBL" id="VXIS01000001">
    <property type="protein sequence ID" value="KAA8915032.1"/>
    <property type="molecule type" value="Genomic_DNA"/>
</dbReference>
<evidence type="ECO:0000256" key="1">
    <source>
        <dbReference type="SAM" id="MobiDB-lite"/>
    </source>
</evidence>
<reference evidence="2 3" key="1">
    <citation type="submission" date="2019-09" db="EMBL/GenBank/DDBJ databases">
        <title>Draft genome of the ectomycorrhizal ascomycete Sphaerosporella brunnea.</title>
        <authorList>
            <consortium name="DOE Joint Genome Institute"/>
            <person name="Benucci G.M."/>
            <person name="Marozzi G."/>
            <person name="Antonielli L."/>
            <person name="Sanchez S."/>
            <person name="Marco P."/>
            <person name="Wang X."/>
            <person name="Falini L.B."/>
            <person name="Barry K."/>
            <person name="Haridas S."/>
            <person name="Lipzen A."/>
            <person name="Labutti K."/>
            <person name="Grigoriev I.V."/>
            <person name="Murat C."/>
            <person name="Martin F."/>
            <person name="Albertini E."/>
            <person name="Donnini D."/>
            <person name="Bonito G."/>
        </authorList>
    </citation>
    <scope>NUCLEOTIDE SEQUENCE [LARGE SCALE GENOMIC DNA]</scope>
    <source>
        <strain evidence="2 3">Sb_GMNB300</strain>
    </source>
</reference>
<name>A0A5J5FC24_9PEZI</name>